<accession>A0AB40D2Z2</accession>
<dbReference type="Gene3D" id="1.10.10.60">
    <property type="entry name" value="Homeodomain-like"/>
    <property type="match status" value="1"/>
</dbReference>
<dbReference type="GeneID" id="120283902"/>
<gene>
    <name evidence="11" type="primary">LOC120283902</name>
</gene>
<feature type="domain" description="Myb-like" evidence="7">
    <location>
        <begin position="33"/>
        <end position="78"/>
    </location>
</feature>
<dbReference type="PROSITE" id="PS51294">
    <property type="entry name" value="HTH_MYB"/>
    <property type="match status" value="1"/>
</dbReference>
<dbReference type="SUPFAM" id="SSF46689">
    <property type="entry name" value="Homeodomain-like"/>
    <property type="match status" value="1"/>
</dbReference>
<feature type="compositionally biased region" description="Basic and acidic residues" evidence="6">
    <location>
        <begin position="329"/>
        <end position="338"/>
    </location>
</feature>
<evidence type="ECO:0000256" key="3">
    <source>
        <dbReference type="ARBA" id="ARBA00023125"/>
    </source>
</evidence>
<dbReference type="InterPro" id="IPR017930">
    <property type="entry name" value="Myb_dom"/>
</dbReference>
<sequence>MAMDIEDKMSGEEGSSSILDLRERKPYTITRPRERWTTEEHQRFLEALSLHGRAWRRIQEHIRTKTAVQIRSHAQKFFSKVVKESASGGDGSLKLIDIPPPRPKKKPMHPYPRKSHSIQERTILEPLQTSSSPISLACGPDNQSPTSVLSDTIGMQVSSAHEQEDGDQDTTGLDAQKCPVELDVSPDHAATSKECSSVETQVVSLRLFGRTVLVTESHGTTSSNFGDKTKHQSASKDLQNQISVPSEALDHGDCHGDQMKIEWSYWPASFPSMLYSLPHGNTKIPMPWFMYPLNFPFPFSHHQNIISCEQAGQEECSNTGSNTSSDTEMETHDKEEAATHGIDATTTGFVPYKS</sequence>
<dbReference type="GO" id="GO:0010468">
    <property type="term" value="P:regulation of gene expression"/>
    <property type="evidence" value="ECO:0007669"/>
    <property type="project" value="UniProtKB-ARBA"/>
</dbReference>
<feature type="compositionally biased region" description="Basic and acidic residues" evidence="6">
    <location>
        <begin position="1"/>
        <end position="11"/>
    </location>
</feature>
<feature type="compositionally biased region" description="Basic residues" evidence="6">
    <location>
        <begin position="102"/>
        <end position="116"/>
    </location>
</feature>
<evidence type="ECO:0000259" key="9">
    <source>
        <dbReference type="PROSITE" id="PS51294"/>
    </source>
</evidence>
<keyword evidence="4" id="KW-0804">Transcription</keyword>
<keyword evidence="2" id="KW-0805">Transcription regulation</keyword>
<proteinExistence type="predicted"/>
<name>A0AB40D2Z2_DIOCR</name>
<reference evidence="11" key="1">
    <citation type="submission" date="2025-08" db="UniProtKB">
        <authorList>
            <consortium name="RefSeq"/>
        </authorList>
    </citation>
    <scope>IDENTIFICATION</scope>
</reference>
<comment type="subcellular location">
    <subcellularLocation>
        <location evidence="1">Nucleus</location>
    </subcellularLocation>
</comment>
<dbReference type="Pfam" id="PF00249">
    <property type="entry name" value="Myb_DNA-binding"/>
    <property type="match status" value="1"/>
</dbReference>
<dbReference type="CDD" id="cd00167">
    <property type="entry name" value="SANT"/>
    <property type="match status" value="1"/>
</dbReference>
<dbReference type="InterPro" id="IPR017884">
    <property type="entry name" value="SANT_dom"/>
</dbReference>
<feature type="region of interest" description="Disordered" evidence="6">
    <location>
        <begin position="312"/>
        <end position="354"/>
    </location>
</feature>
<keyword evidence="5" id="KW-0539">Nucleus</keyword>
<evidence type="ECO:0000256" key="2">
    <source>
        <dbReference type="ARBA" id="ARBA00023015"/>
    </source>
</evidence>
<dbReference type="NCBIfam" id="TIGR01557">
    <property type="entry name" value="myb_SHAQKYF"/>
    <property type="match status" value="1"/>
</dbReference>
<dbReference type="GO" id="GO:0003677">
    <property type="term" value="F:DNA binding"/>
    <property type="evidence" value="ECO:0007669"/>
    <property type="project" value="UniProtKB-KW"/>
</dbReference>
<dbReference type="FunFam" id="1.10.10.60:FF:000023">
    <property type="entry name" value="protein REVEILLE 6 isoform X1"/>
    <property type="match status" value="1"/>
</dbReference>
<dbReference type="InterPro" id="IPR001005">
    <property type="entry name" value="SANT/Myb"/>
</dbReference>
<feature type="compositionally biased region" description="Polar residues" evidence="6">
    <location>
        <begin position="315"/>
        <end position="326"/>
    </location>
</feature>
<feature type="domain" description="SANT" evidence="8">
    <location>
        <begin position="31"/>
        <end position="82"/>
    </location>
</feature>
<dbReference type="AlphaFoldDB" id="A0AB40D2Z2"/>
<dbReference type="GO" id="GO:0005634">
    <property type="term" value="C:nucleus"/>
    <property type="evidence" value="ECO:0007669"/>
    <property type="project" value="UniProtKB-SubCell"/>
</dbReference>
<evidence type="ECO:0000259" key="8">
    <source>
        <dbReference type="PROSITE" id="PS51293"/>
    </source>
</evidence>
<dbReference type="RefSeq" id="XP_039146635.1">
    <property type="nucleotide sequence ID" value="XM_039290701.1"/>
</dbReference>
<evidence type="ECO:0000256" key="5">
    <source>
        <dbReference type="ARBA" id="ARBA00023242"/>
    </source>
</evidence>
<feature type="region of interest" description="Disordered" evidence="6">
    <location>
        <begin position="1"/>
        <end position="24"/>
    </location>
</feature>
<keyword evidence="10" id="KW-1185">Reference proteome</keyword>
<keyword evidence="3" id="KW-0238">DNA-binding</keyword>
<dbReference type="PROSITE" id="PS51293">
    <property type="entry name" value="SANT"/>
    <property type="match status" value="1"/>
</dbReference>
<dbReference type="PANTHER" id="PTHR12802:SF155">
    <property type="entry name" value="DEUBIQUITINASE MYSM1"/>
    <property type="match status" value="1"/>
</dbReference>
<feature type="region of interest" description="Disordered" evidence="6">
    <location>
        <begin position="86"/>
        <end position="120"/>
    </location>
</feature>
<dbReference type="PROSITE" id="PS50090">
    <property type="entry name" value="MYB_LIKE"/>
    <property type="match status" value="1"/>
</dbReference>
<evidence type="ECO:0000256" key="4">
    <source>
        <dbReference type="ARBA" id="ARBA00023163"/>
    </source>
</evidence>
<dbReference type="Proteomes" id="UP001515500">
    <property type="component" value="Chromosome 19"/>
</dbReference>
<evidence type="ECO:0000256" key="6">
    <source>
        <dbReference type="SAM" id="MobiDB-lite"/>
    </source>
</evidence>
<evidence type="ECO:0000259" key="7">
    <source>
        <dbReference type="PROSITE" id="PS50090"/>
    </source>
</evidence>
<feature type="domain" description="HTH myb-type" evidence="9">
    <location>
        <begin position="28"/>
        <end position="82"/>
    </location>
</feature>
<organism evidence="10 11">
    <name type="scientific">Dioscorea cayennensis subsp. rotundata</name>
    <name type="common">White Guinea yam</name>
    <name type="synonym">Dioscorea rotundata</name>
    <dbReference type="NCBI Taxonomy" id="55577"/>
    <lineage>
        <taxon>Eukaryota</taxon>
        <taxon>Viridiplantae</taxon>
        <taxon>Streptophyta</taxon>
        <taxon>Embryophyta</taxon>
        <taxon>Tracheophyta</taxon>
        <taxon>Spermatophyta</taxon>
        <taxon>Magnoliopsida</taxon>
        <taxon>Liliopsida</taxon>
        <taxon>Dioscoreales</taxon>
        <taxon>Dioscoreaceae</taxon>
        <taxon>Dioscorea</taxon>
    </lineage>
</organism>
<dbReference type="SMART" id="SM00717">
    <property type="entry name" value="SANT"/>
    <property type="match status" value="1"/>
</dbReference>
<evidence type="ECO:0000313" key="10">
    <source>
        <dbReference type="Proteomes" id="UP001515500"/>
    </source>
</evidence>
<protein>
    <submittedName>
        <fullName evidence="11">Protein REVEILLE 2-like isoform X1</fullName>
    </submittedName>
</protein>
<dbReference type="PANTHER" id="PTHR12802">
    <property type="entry name" value="SWI/SNF COMPLEX-RELATED"/>
    <property type="match status" value="1"/>
</dbReference>
<dbReference type="InterPro" id="IPR006447">
    <property type="entry name" value="Myb_dom_plants"/>
</dbReference>
<dbReference type="InterPro" id="IPR009057">
    <property type="entry name" value="Homeodomain-like_sf"/>
</dbReference>
<feature type="region of interest" description="Disordered" evidence="6">
    <location>
        <begin position="218"/>
        <end position="237"/>
    </location>
</feature>
<evidence type="ECO:0000256" key="1">
    <source>
        <dbReference type="ARBA" id="ARBA00004123"/>
    </source>
</evidence>
<evidence type="ECO:0000313" key="11">
    <source>
        <dbReference type="RefSeq" id="XP_039146635.1"/>
    </source>
</evidence>